<reference evidence="4 5" key="1">
    <citation type="journal article" date="2018" name="Int. J. Syst. Evol. Microbiol.">
        <title>Uliginosibacterium sediminicola sp. nov., isolated from freshwater sediment.</title>
        <authorList>
            <person name="Hwang W.M."/>
            <person name="Kim S.M."/>
            <person name="Kang K."/>
            <person name="Ahn T.Y."/>
        </authorList>
    </citation>
    <scope>NUCLEOTIDE SEQUENCE [LARGE SCALE GENOMIC DNA]</scope>
    <source>
        <strain evidence="4 5">M1-21</strain>
    </source>
</reference>
<dbReference type="PANTHER" id="PTHR41328">
    <property type="entry name" value="TERMINASE SMALL SUBUNIT-RELATED"/>
    <property type="match status" value="1"/>
</dbReference>
<evidence type="ECO:0000256" key="3">
    <source>
        <dbReference type="SAM" id="MobiDB-lite"/>
    </source>
</evidence>
<dbReference type="PANTHER" id="PTHR41328:SF2">
    <property type="entry name" value="TERMINASE SMALL SUBUNIT"/>
    <property type="match status" value="1"/>
</dbReference>
<accession>A0ABU9YW04</accession>
<dbReference type="InterPro" id="IPR038713">
    <property type="entry name" value="Terminase_Gp1_N_sf"/>
</dbReference>
<dbReference type="Gene3D" id="1.10.10.1400">
    <property type="entry name" value="Terminase, small subunit, N-terminal DNA-binding domain, HTH motif"/>
    <property type="match status" value="1"/>
</dbReference>
<keyword evidence="5" id="KW-1185">Reference proteome</keyword>
<feature type="region of interest" description="Disordered" evidence="3">
    <location>
        <begin position="354"/>
        <end position="376"/>
    </location>
</feature>
<evidence type="ECO:0000313" key="5">
    <source>
        <dbReference type="Proteomes" id="UP001410394"/>
    </source>
</evidence>
<dbReference type="RefSeq" id="WP_345918673.1">
    <property type="nucleotide sequence ID" value="NZ_JBDIVE010000002.1"/>
</dbReference>
<feature type="region of interest" description="Disordered" evidence="3">
    <location>
        <begin position="1"/>
        <end position="21"/>
    </location>
</feature>
<comment type="caution">
    <text evidence="4">The sequence shown here is derived from an EMBL/GenBank/DDBJ whole genome shotgun (WGS) entry which is preliminary data.</text>
</comment>
<dbReference type="Pfam" id="PF03592">
    <property type="entry name" value="Terminase_2"/>
    <property type="match status" value="1"/>
</dbReference>
<gene>
    <name evidence="4" type="ORF">ABDB84_05410</name>
</gene>
<keyword evidence="1" id="KW-1188">Viral release from host cell</keyword>
<keyword evidence="2" id="KW-0231">Viral genome packaging</keyword>
<protein>
    <submittedName>
        <fullName evidence="4">Terminase small subunit</fullName>
    </submittedName>
</protein>
<dbReference type="InterPro" id="IPR005335">
    <property type="entry name" value="Terminase_ssu"/>
</dbReference>
<feature type="region of interest" description="Disordered" evidence="3">
    <location>
        <begin position="53"/>
        <end position="94"/>
    </location>
</feature>
<feature type="compositionally biased region" description="Acidic residues" evidence="3">
    <location>
        <begin position="80"/>
        <end position="89"/>
    </location>
</feature>
<name>A0ABU9YW04_9RHOO</name>
<organism evidence="4 5">
    <name type="scientific">Uliginosibacterium sediminicola</name>
    <dbReference type="NCBI Taxonomy" id="2024550"/>
    <lineage>
        <taxon>Bacteria</taxon>
        <taxon>Pseudomonadati</taxon>
        <taxon>Pseudomonadota</taxon>
        <taxon>Betaproteobacteria</taxon>
        <taxon>Rhodocyclales</taxon>
        <taxon>Zoogloeaceae</taxon>
        <taxon>Uliginosibacterium</taxon>
    </lineage>
</organism>
<evidence type="ECO:0000256" key="2">
    <source>
        <dbReference type="ARBA" id="ARBA00023219"/>
    </source>
</evidence>
<evidence type="ECO:0000313" key="4">
    <source>
        <dbReference type="EMBL" id="MEN3067910.1"/>
    </source>
</evidence>
<sequence>MMPAKPKLSDEQRAQARKTWEADSRDGFAWLVSELGLPVSAPGIRKVCVKEGWEKSALQKPSKPSEVSARNHRNHRNDVADADTDTDEESSGHDASGALVGLILDARSATPHFDSLDPREKTFVLEYAQHSNGTKAAKNAGYSEAGAAEQARRLLRRAEIKSALQEVMREKVENAGWNIERLIKHYADLADVDTSKITQHRIAPCRYCWGINHSYQCTPVEYASKRAEHVARRKRLLEQAGGDLEADIGEFPSIKGDWYDGRLEPNPDCPECHGNGKPYVWFADVRNLTGAERKAYTGVKRTKDGIELLFQKPEEAVKMLATAVGMGKEQEKPETPVEVAREYAKMMEAARERQRRVYEERGITREPREDRRGEDG</sequence>
<evidence type="ECO:0000256" key="1">
    <source>
        <dbReference type="ARBA" id="ARBA00022612"/>
    </source>
</evidence>
<dbReference type="InterPro" id="IPR052404">
    <property type="entry name" value="SPP1-like_terminase"/>
</dbReference>
<dbReference type="EMBL" id="JBDIVE010000002">
    <property type="protein sequence ID" value="MEN3067910.1"/>
    <property type="molecule type" value="Genomic_DNA"/>
</dbReference>
<dbReference type="Proteomes" id="UP001410394">
    <property type="component" value="Unassembled WGS sequence"/>
</dbReference>
<feature type="compositionally biased region" description="Basic and acidic residues" evidence="3">
    <location>
        <begin position="7"/>
        <end position="21"/>
    </location>
</feature>
<proteinExistence type="predicted"/>